<evidence type="ECO:0000313" key="2">
    <source>
        <dbReference type="EMBL" id="KAJ7017976.1"/>
    </source>
</evidence>
<feature type="region of interest" description="Disordered" evidence="1">
    <location>
        <begin position="121"/>
        <end position="211"/>
    </location>
</feature>
<feature type="compositionally biased region" description="Basic and acidic residues" evidence="1">
    <location>
        <begin position="144"/>
        <end position="157"/>
    </location>
</feature>
<feature type="region of interest" description="Disordered" evidence="1">
    <location>
        <begin position="252"/>
        <end position="273"/>
    </location>
</feature>
<dbReference type="EMBL" id="JARJCM010000368">
    <property type="protein sequence ID" value="KAJ7017976.1"/>
    <property type="molecule type" value="Genomic_DNA"/>
</dbReference>
<gene>
    <name evidence="2" type="ORF">C8F04DRAFT_1330345</name>
</gene>
<feature type="region of interest" description="Disordered" evidence="1">
    <location>
        <begin position="1"/>
        <end position="33"/>
    </location>
</feature>
<dbReference type="AlphaFoldDB" id="A0AAD6WNL6"/>
<reference evidence="2" key="1">
    <citation type="submission" date="2023-03" db="EMBL/GenBank/DDBJ databases">
        <title>Massive genome expansion in bonnet fungi (Mycena s.s.) driven by repeated elements and novel gene families across ecological guilds.</title>
        <authorList>
            <consortium name="Lawrence Berkeley National Laboratory"/>
            <person name="Harder C.B."/>
            <person name="Miyauchi S."/>
            <person name="Viragh M."/>
            <person name="Kuo A."/>
            <person name="Thoen E."/>
            <person name="Andreopoulos B."/>
            <person name="Lu D."/>
            <person name="Skrede I."/>
            <person name="Drula E."/>
            <person name="Henrissat B."/>
            <person name="Morin E."/>
            <person name="Kohler A."/>
            <person name="Barry K."/>
            <person name="LaButti K."/>
            <person name="Morin E."/>
            <person name="Salamov A."/>
            <person name="Lipzen A."/>
            <person name="Mereny Z."/>
            <person name="Hegedus B."/>
            <person name="Baldrian P."/>
            <person name="Stursova M."/>
            <person name="Weitz H."/>
            <person name="Taylor A."/>
            <person name="Grigoriev I.V."/>
            <person name="Nagy L.G."/>
            <person name="Martin F."/>
            <person name="Kauserud H."/>
        </authorList>
    </citation>
    <scope>NUCLEOTIDE SEQUENCE</scope>
    <source>
        <strain evidence="2">CBHHK200</strain>
    </source>
</reference>
<accession>A0AAD6WNL6</accession>
<name>A0AAD6WNL6_9AGAR</name>
<feature type="compositionally biased region" description="Basic and acidic residues" evidence="1">
    <location>
        <begin position="182"/>
        <end position="195"/>
    </location>
</feature>
<organism evidence="2 3">
    <name type="scientific">Mycena alexandri</name>
    <dbReference type="NCBI Taxonomy" id="1745969"/>
    <lineage>
        <taxon>Eukaryota</taxon>
        <taxon>Fungi</taxon>
        <taxon>Dikarya</taxon>
        <taxon>Basidiomycota</taxon>
        <taxon>Agaricomycotina</taxon>
        <taxon>Agaricomycetes</taxon>
        <taxon>Agaricomycetidae</taxon>
        <taxon>Agaricales</taxon>
        <taxon>Marasmiineae</taxon>
        <taxon>Mycenaceae</taxon>
        <taxon>Mycena</taxon>
    </lineage>
</organism>
<keyword evidence="3" id="KW-1185">Reference proteome</keyword>
<protein>
    <submittedName>
        <fullName evidence="2">Uncharacterized protein</fullName>
    </submittedName>
</protein>
<feature type="compositionally biased region" description="Low complexity" evidence="1">
    <location>
        <begin position="254"/>
        <end position="264"/>
    </location>
</feature>
<evidence type="ECO:0000313" key="3">
    <source>
        <dbReference type="Proteomes" id="UP001218188"/>
    </source>
</evidence>
<comment type="caution">
    <text evidence="2">The sequence shown here is derived from an EMBL/GenBank/DDBJ whole genome shotgun (WGS) entry which is preliminary data.</text>
</comment>
<sequence>MSYASDVGRVTHAPGGRRLVNGRAGGKGGRGESRIVDAEGSAIPGCGCSARRGDARDGDGTEFLVKFSVIGADGLAEGGRRRRRGQRDTAEVHTITFPKSSGVSIHEGVLRGSIEAVDETRWVQRRGRGGETAGGNPARRRRERGAGDRAQEGRRAEAGSGGNGRGRQPRGGKVGGGILTSGHDHERPERRERRAVGSGGGGRGRRTGVVREAAGWGGGVGSWARCSRDRRGWGAGAAQQCGGGCQVSAVDTEQGTQRGAQRGGQSRDEKGGVAGAGRVRCWGGRLYSALSVPSEVPGVPTWGGLLTLVSIPQICGIDFRVALPHLRAQ</sequence>
<proteinExistence type="predicted"/>
<dbReference type="Proteomes" id="UP001218188">
    <property type="component" value="Unassembled WGS sequence"/>
</dbReference>
<evidence type="ECO:0000256" key="1">
    <source>
        <dbReference type="SAM" id="MobiDB-lite"/>
    </source>
</evidence>